<evidence type="ECO:0000313" key="1">
    <source>
        <dbReference type="EMBL" id="KAF9974721.1"/>
    </source>
</evidence>
<keyword evidence="2" id="KW-1185">Reference proteome</keyword>
<evidence type="ECO:0000313" key="2">
    <source>
        <dbReference type="Proteomes" id="UP000749646"/>
    </source>
</evidence>
<sequence length="116" mass="12615">MNLIDQSLDDIIKAKTKRKGQRKLKVEETKVAKGVLKAVKTGRVAKRRTNVQKEAPLFTETYKVLAAPVKEIFTSRYIPLPTGSIKLIAINTKARKARKAATTATATATAASFSGS</sequence>
<dbReference type="Proteomes" id="UP000749646">
    <property type="component" value="Unassembled WGS sequence"/>
</dbReference>
<organism evidence="1 2">
    <name type="scientific">Modicella reniformis</name>
    <dbReference type="NCBI Taxonomy" id="1440133"/>
    <lineage>
        <taxon>Eukaryota</taxon>
        <taxon>Fungi</taxon>
        <taxon>Fungi incertae sedis</taxon>
        <taxon>Mucoromycota</taxon>
        <taxon>Mortierellomycotina</taxon>
        <taxon>Mortierellomycetes</taxon>
        <taxon>Mortierellales</taxon>
        <taxon>Mortierellaceae</taxon>
        <taxon>Modicella</taxon>
    </lineage>
</organism>
<accession>A0A9P6JH41</accession>
<protein>
    <submittedName>
        <fullName evidence="1">Uncharacterized protein</fullName>
    </submittedName>
</protein>
<dbReference type="EMBL" id="JAAAHW010004408">
    <property type="protein sequence ID" value="KAF9974721.1"/>
    <property type="molecule type" value="Genomic_DNA"/>
</dbReference>
<feature type="non-terminal residue" evidence="1">
    <location>
        <position position="1"/>
    </location>
</feature>
<name>A0A9P6JH41_9FUNG</name>
<reference evidence="1" key="1">
    <citation type="journal article" date="2020" name="Fungal Divers.">
        <title>Resolving the Mortierellaceae phylogeny through synthesis of multi-gene phylogenetics and phylogenomics.</title>
        <authorList>
            <person name="Vandepol N."/>
            <person name="Liber J."/>
            <person name="Desiro A."/>
            <person name="Na H."/>
            <person name="Kennedy M."/>
            <person name="Barry K."/>
            <person name="Grigoriev I.V."/>
            <person name="Miller A.N."/>
            <person name="O'Donnell K."/>
            <person name="Stajich J.E."/>
            <person name="Bonito G."/>
        </authorList>
    </citation>
    <scope>NUCLEOTIDE SEQUENCE</scope>
    <source>
        <strain evidence="1">MES-2147</strain>
    </source>
</reference>
<comment type="caution">
    <text evidence="1">The sequence shown here is derived from an EMBL/GenBank/DDBJ whole genome shotgun (WGS) entry which is preliminary data.</text>
</comment>
<dbReference type="AlphaFoldDB" id="A0A9P6JH41"/>
<proteinExistence type="predicted"/>
<gene>
    <name evidence="1" type="ORF">BGZ65_008602</name>
</gene>